<evidence type="ECO:0000256" key="1">
    <source>
        <dbReference type="ARBA" id="ARBA00023002"/>
    </source>
</evidence>
<dbReference type="PANTHER" id="PTHR43157:SF31">
    <property type="entry name" value="PHOSPHATIDYLINOSITOL-GLYCAN BIOSYNTHESIS CLASS F PROTEIN"/>
    <property type="match status" value="1"/>
</dbReference>
<dbReference type="Gene3D" id="3.40.50.720">
    <property type="entry name" value="NAD(P)-binding Rossmann-like Domain"/>
    <property type="match status" value="1"/>
</dbReference>
<name>A0A7X9P361_9BACT</name>
<dbReference type="AlphaFoldDB" id="A0A7X9P361"/>
<reference evidence="2 3" key="1">
    <citation type="submission" date="2020-04" db="EMBL/GenBank/DDBJ databases">
        <title>Flammeovirga sp. SR4, a novel species isolated from seawater.</title>
        <authorList>
            <person name="Wang X."/>
        </authorList>
    </citation>
    <scope>NUCLEOTIDE SEQUENCE [LARGE SCALE GENOMIC DNA]</scope>
    <source>
        <strain evidence="2 3">ATCC 23126</strain>
    </source>
</reference>
<dbReference type="PANTHER" id="PTHR43157">
    <property type="entry name" value="PHOSPHATIDYLINOSITOL-GLYCAN BIOSYNTHESIS CLASS F PROTEIN-RELATED"/>
    <property type="match status" value="1"/>
</dbReference>
<sequence>MTGANSGVGLETSKQLIKQGAHVIMACRRVDAGTQVAKAFDDFKGSYEVMKVDFGDLQSVRDFTENYKKKYDRIDGLMCNAGALFSGDEAQYTKDGIEMSIGVSYFGHFLLTELLLDLLKKSAPSRVGILSSVGHAGNSKNRYKVHLEDINWKNRKYNGVDAYCEAKVAVNLYAMELGERLKGTGVSTASVHPGWARSNFGGSGMMIKVLRVFLYPFRNSITNSNEESAQTSLHVLLSDDAPNHSGAYFSQHSVLYRDKECKKGGWPMISPNPNVKDKVAAQQLVELSRKMVAL</sequence>
<evidence type="ECO:0000313" key="2">
    <source>
        <dbReference type="EMBL" id="NME68706.1"/>
    </source>
</evidence>
<evidence type="ECO:0000313" key="3">
    <source>
        <dbReference type="Proteomes" id="UP000576082"/>
    </source>
</evidence>
<comment type="caution">
    <text evidence="2">The sequence shown here is derived from an EMBL/GenBank/DDBJ whole genome shotgun (WGS) entry which is preliminary data.</text>
</comment>
<dbReference type="InterPro" id="IPR036291">
    <property type="entry name" value="NAD(P)-bd_dom_sf"/>
</dbReference>
<dbReference type="InterPro" id="IPR002347">
    <property type="entry name" value="SDR_fam"/>
</dbReference>
<accession>A0A7X9P361</accession>
<dbReference type="SUPFAM" id="SSF51735">
    <property type="entry name" value="NAD(P)-binding Rossmann-fold domains"/>
    <property type="match status" value="1"/>
</dbReference>
<gene>
    <name evidence="2" type="ORF">HHU12_12110</name>
</gene>
<dbReference type="Pfam" id="PF00106">
    <property type="entry name" value="adh_short"/>
    <property type="match status" value="1"/>
</dbReference>
<keyword evidence="1" id="KW-0560">Oxidoreductase</keyword>
<organism evidence="2 3">
    <name type="scientific">Flammeovirga aprica JL-4</name>
    <dbReference type="NCBI Taxonomy" id="694437"/>
    <lineage>
        <taxon>Bacteria</taxon>
        <taxon>Pseudomonadati</taxon>
        <taxon>Bacteroidota</taxon>
        <taxon>Cytophagia</taxon>
        <taxon>Cytophagales</taxon>
        <taxon>Flammeovirgaceae</taxon>
        <taxon>Flammeovirga</taxon>
    </lineage>
</organism>
<proteinExistence type="predicted"/>
<protein>
    <submittedName>
        <fullName evidence="2">SDR family NAD(P)-dependent oxidoreductase</fullName>
    </submittedName>
</protein>
<keyword evidence="3" id="KW-1185">Reference proteome</keyword>
<dbReference type="GO" id="GO:0016491">
    <property type="term" value="F:oxidoreductase activity"/>
    <property type="evidence" value="ECO:0007669"/>
    <property type="project" value="UniProtKB-KW"/>
</dbReference>
<dbReference type="Proteomes" id="UP000576082">
    <property type="component" value="Unassembled WGS sequence"/>
</dbReference>
<dbReference type="EMBL" id="JABANE010000027">
    <property type="protein sequence ID" value="NME68706.1"/>
    <property type="molecule type" value="Genomic_DNA"/>
</dbReference>